<dbReference type="HOGENOM" id="CLU_367490_0_0_2"/>
<dbReference type="EMBL" id="CP001398">
    <property type="protein sequence ID" value="ACS34508.1"/>
    <property type="molecule type" value="Genomic_DNA"/>
</dbReference>
<dbReference type="SUPFAM" id="SSF52540">
    <property type="entry name" value="P-loop containing nucleoside triphosphate hydrolases"/>
    <property type="match status" value="1"/>
</dbReference>
<feature type="repeat" description="TPR" evidence="1">
    <location>
        <begin position="586"/>
        <end position="619"/>
    </location>
</feature>
<dbReference type="eggNOG" id="arCOG03169">
    <property type="taxonomic scope" value="Archaea"/>
</dbReference>
<gene>
    <name evidence="3" type="ordered locus">TGAM_2006</name>
</gene>
<feature type="domain" description="HTH arsR-type" evidence="2">
    <location>
        <begin position="1"/>
        <end position="88"/>
    </location>
</feature>
<dbReference type="SMART" id="SM00028">
    <property type="entry name" value="TPR"/>
    <property type="match status" value="3"/>
</dbReference>
<dbReference type="InterPro" id="IPR001845">
    <property type="entry name" value="HTH_ArsR_DNA-bd_dom"/>
</dbReference>
<dbReference type="Gene3D" id="1.10.10.10">
    <property type="entry name" value="Winged helix-like DNA-binding domain superfamily/Winged helix DNA-binding domain"/>
    <property type="match status" value="1"/>
</dbReference>
<evidence type="ECO:0000256" key="1">
    <source>
        <dbReference type="PROSITE-ProRule" id="PRU00339"/>
    </source>
</evidence>
<dbReference type="Gene3D" id="3.40.50.300">
    <property type="entry name" value="P-loop containing nucleotide triphosphate hydrolases"/>
    <property type="match status" value="1"/>
</dbReference>
<accession>C5A289</accession>
<organism evidence="3 4">
    <name type="scientific">Thermococcus gammatolerans (strain DSM 15229 / JCM 11827 / EJ3)</name>
    <dbReference type="NCBI Taxonomy" id="593117"/>
    <lineage>
        <taxon>Archaea</taxon>
        <taxon>Methanobacteriati</taxon>
        <taxon>Methanobacteriota</taxon>
        <taxon>Thermococci</taxon>
        <taxon>Thermococcales</taxon>
        <taxon>Thermococcaceae</taxon>
        <taxon>Thermococcus</taxon>
    </lineage>
</organism>
<dbReference type="InterPro" id="IPR019734">
    <property type="entry name" value="TPR_rpt"/>
</dbReference>
<name>C5A289_THEGJ</name>
<dbReference type="PRINTS" id="PR00364">
    <property type="entry name" value="DISEASERSIST"/>
</dbReference>
<dbReference type="SMART" id="SM00418">
    <property type="entry name" value="HTH_ARSR"/>
    <property type="match status" value="1"/>
</dbReference>
<proteinExistence type="predicted"/>
<dbReference type="GO" id="GO:0043531">
    <property type="term" value="F:ADP binding"/>
    <property type="evidence" value="ECO:0007669"/>
    <property type="project" value="InterPro"/>
</dbReference>
<protein>
    <submittedName>
        <fullName evidence="3">Regulatory protein HTH/ArsR family, disease resistance-related, containing ATPase domain</fullName>
    </submittedName>
</protein>
<reference evidence="3 4" key="1">
    <citation type="journal article" date="2007" name="Genome Biol.">
        <title>Genome analysis and genome-wide proteomics of Thermococcus gammatolerans, the most radioresistant organism known amongst the Archaea.</title>
        <authorList>
            <person name="Zivanovic Y."/>
            <person name="Armengaud J."/>
            <person name="Lagorce A."/>
            <person name="Leplat C."/>
            <person name="Guerin P."/>
            <person name="Dutertre M."/>
            <person name="Anthouard V."/>
            <person name="Forterre P."/>
            <person name="Wincker P."/>
            <person name="Confalonieri F."/>
        </authorList>
    </citation>
    <scope>NUCLEOTIDE SEQUENCE [LARGE SCALE GENOMIC DNA]</scope>
    <source>
        <strain evidence="4">DSM 15229 / JCM 11827 / EJ3</strain>
    </source>
</reference>
<evidence type="ECO:0000313" key="3">
    <source>
        <dbReference type="EMBL" id="ACS34508.1"/>
    </source>
</evidence>
<dbReference type="InterPro" id="IPR036390">
    <property type="entry name" value="WH_DNA-bd_sf"/>
</dbReference>
<dbReference type="GO" id="GO:0003700">
    <property type="term" value="F:DNA-binding transcription factor activity"/>
    <property type="evidence" value="ECO:0007669"/>
    <property type="project" value="InterPro"/>
</dbReference>
<dbReference type="PaxDb" id="593117-TGAM_2006"/>
<keyword evidence="1" id="KW-0802">TPR repeat</keyword>
<dbReference type="Proteomes" id="UP000001488">
    <property type="component" value="Chromosome"/>
</dbReference>
<dbReference type="PROSITE" id="PS50005">
    <property type="entry name" value="TPR"/>
    <property type="match status" value="1"/>
</dbReference>
<dbReference type="Pfam" id="PF01022">
    <property type="entry name" value="HTH_5"/>
    <property type="match status" value="1"/>
</dbReference>
<dbReference type="SUPFAM" id="SSF48452">
    <property type="entry name" value="TPR-like"/>
    <property type="match status" value="2"/>
</dbReference>
<dbReference type="InterPro" id="IPR011990">
    <property type="entry name" value="TPR-like_helical_dom_sf"/>
</dbReference>
<sequence>MSSMDTVKMLRLISNETNLQILSILKSGSFNPRELARILQKDETDVSRRLRLLERLGLVEGRWIRIRGRNVRVYSLKVSELRISFEPGGVVLQTADRVRYEVPLLEGRLPRIGLFVGRRSEISKLASAGESIIVIYGIAGIGKTSLAAKVFGDAFWYQLSEVDSFDYLAWQLGLFLNTRGYHLLLDYLRSGNREERAIFELVLEGVEETRAKIVFDDFHKCRDDVIMRLVSFLSSRLRSGKLVLLSRERPNLGLWDGVLYLHLKGLEPGDAYELLRSKGVEMEPEEFARLYGVTRGHPLALNLFAEARKGTPGDVTNFFDMIFAEAYDSLTDDEREMLSLMALFNEPLEYEAIKRLYGKKNAFSVLYSLLRKGLVERSGESYFLHDLIRGLAMKGIHGDEGGYYLKYAEYLLSKNSPDDFIKAFRYTIRSGRLERLKDLTEMRIRRFRHLIVDFPIAYLRVLSEAEGNPYVDSEIAEVHFQRGFFDRAEELWLKVLDRLGGIHLANVLSYLSDLYIEKNEFEKANEYLRRTEAIAESLNDPLVWLWYHMERTKYEYYTGDLDEALRSAMREMEVSKLLPPDPEREVKVLFHVGDVYCEMEEYQKGVEHYLQALELALANGLTFGANMARFELSKAYYNLSAYGKAAELAGEASEYFIRIKNYRRAVDSLSYMTVSLIGLGELEEAEQTAEKMIALAQSTNYPLAWAGYIFLGAVKELMGVDGGEYFRRGREHLRKYEWLYDAVLHELGRVFDVEVIHKDY</sequence>
<dbReference type="PROSITE" id="PS50987">
    <property type="entry name" value="HTH_ARSR_2"/>
    <property type="match status" value="1"/>
</dbReference>
<dbReference type="eggNOG" id="arCOG03042">
    <property type="taxonomic scope" value="Archaea"/>
</dbReference>
<dbReference type="KEGG" id="tga:TGAM_2006"/>
<keyword evidence="4" id="KW-1185">Reference proteome</keyword>
<dbReference type="SUPFAM" id="SSF46785">
    <property type="entry name" value="Winged helix' DNA-binding domain"/>
    <property type="match status" value="1"/>
</dbReference>
<dbReference type="InterPro" id="IPR036388">
    <property type="entry name" value="WH-like_DNA-bd_sf"/>
</dbReference>
<dbReference type="AlphaFoldDB" id="C5A289"/>
<evidence type="ECO:0000259" key="2">
    <source>
        <dbReference type="PROSITE" id="PS50987"/>
    </source>
</evidence>
<dbReference type="Gene3D" id="1.25.40.10">
    <property type="entry name" value="Tetratricopeptide repeat domain"/>
    <property type="match status" value="2"/>
</dbReference>
<dbReference type="STRING" id="593117.TGAM_2006"/>
<evidence type="ECO:0000313" key="4">
    <source>
        <dbReference type="Proteomes" id="UP000001488"/>
    </source>
</evidence>
<dbReference type="InterPro" id="IPR027417">
    <property type="entry name" value="P-loop_NTPase"/>
</dbReference>
<dbReference type="PATRIC" id="fig|593117.10.peg.2016"/>